<evidence type="ECO:0008006" key="4">
    <source>
        <dbReference type="Google" id="ProtNLM"/>
    </source>
</evidence>
<comment type="caution">
    <text evidence="2">The sequence shown here is derived from an EMBL/GenBank/DDBJ whole genome shotgun (WGS) entry which is preliminary data.</text>
</comment>
<dbReference type="EMBL" id="JACLYZ010000007">
    <property type="protein sequence ID" value="MBM6734549.1"/>
    <property type="molecule type" value="Genomic_DNA"/>
</dbReference>
<sequence length="277" mass="30961">MRQIKTLMVAALTLVMGIMMTSCLNSEGGESMYDGAFLAKVVSAGGLYGGAIFEDAGGNRYEASYKSVTQLETGGYSFTGVEVAYIYFKFSVDETGNQITPPQQNATTPQTYQIELVAIQTAPTTDAERVETATELKDNEYETSPIGISQMMGNDNNYVRFDFYDESMIYTYLQWFLTNGQEEFKKHNIRLVYAYDEITSSSTELRFYLCHSNGGDEGTGAMYQNWYCFKVSNALADFERITGHQPSTVKISLYEDISSMGAMPSSRTDYTINYKAN</sequence>
<protein>
    <recommendedName>
        <fullName evidence="4">NigD-like protein</fullName>
    </recommendedName>
</protein>
<feature type="signal peptide" evidence="1">
    <location>
        <begin position="1"/>
        <end position="21"/>
    </location>
</feature>
<evidence type="ECO:0000313" key="2">
    <source>
        <dbReference type="EMBL" id="MBM6734549.1"/>
    </source>
</evidence>
<proteinExistence type="predicted"/>
<dbReference type="PROSITE" id="PS51257">
    <property type="entry name" value="PROKAR_LIPOPROTEIN"/>
    <property type="match status" value="1"/>
</dbReference>
<accession>A0ABS2DYU6</accession>
<organism evidence="2 3">
    <name type="scientific">Mediterranea massiliensis</name>
    <dbReference type="NCBI Taxonomy" id="1841865"/>
    <lineage>
        <taxon>Bacteria</taxon>
        <taxon>Pseudomonadati</taxon>
        <taxon>Bacteroidota</taxon>
        <taxon>Bacteroidia</taxon>
        <taxon>Bacteroidales</taxon>
        <taxon>Bacteroidaceae</taxon>
        <taxon>Mediterranea</taxon>
    </lineage>
</organism>
<gene>
    <name evidence="2" type="ORF">H7U35_04800</name>
</gene>
<evidence type="ECO:0000313" key="3">
    <source>
        <dbReference type="Proteomes" id="UP000766986"/>
    </source>
</evidence>
<keyword evidence="1" id="KW-0732">Signal</keyword>
<dbReference type="Gene3D" id="2.60.40.3220">
    <property type="match status" value="1"/>
</dbReference>
<name>A0ABS2DYU6_9BACT</name>
<feature type="chain" id="PRO_5045677141" description="NigD-like protein" evidence="1">
    <location>
        <begin position="22"/>
        <end position="277"/>
    </location>
</feature>
<evidence type="ECO:0000256" key="1">
    <source>
        <dbReference type="SAM" id="SignalP"/>
    </source>
</evidence>
<reference evidence="2 3" key="1">
    <citation type="journal article" date="2021" name="Sci. Rep.">
        <title>The distribution of antibiotic resistance genes in chicken gut microbiota commensals.</title>
        <authorList>
            <person name="Juricova H."/>
            <person name="Matiasovicova J."/>
            <person name="Kubasova T."/>
            <person name="Cejkova D."/>
            <person name="Rychlik I."/>
        </authorList>
    </citation>
    <scope>NUCLEOTIDE SEQUENCE [LARGE SCALE GENOMIC DNA]</scope>
    <source>
        <strain evidence="2 3">An772</strain>
    </source>
</reference>
<dbReference type="Proteomes" id="UP000766986">
    <property type="component" value="Unassembled WGS sequence"/>
</dbReference>
<keyword evidence="3" id="KW-1185">Reference proteome</keyword>
<dbReference type="RefSeq" id="WP_205094950.1">
    <property type="nucleotide sequence ID" value="NZ_JACLYZ010000007.1"/>
</dbReference>